<feature type="non-terminal residue" evidence="11">
    <location>
        <position position="240"/>
    </location>
</feature>
<protein>
    <recommendedName>
        <fullName evidence="2">tetraacyldisaccharide 4'-kinase</fullName>
        <ecNumber evidence="2">2.7.1.130</ecNumber>
    </recommendedName>
</protein>
<dbReference type="UniPathway" id="UPA00359">
    <property type="reaction ID" value="UER00482"/>
</dbReference>
<evidence type="ECO:0000256" key="1">
    <source>
        <dbReference type="ARBA" id="ARBA00004870"/>
    </source>
</evidence>
<evidence type="ECO:0000256" key="7">
    <source>
        <dbReference type="ARBA" id="ARBA00022777"/>
    </source>
</evidence>
<keyword evidence="5" id="KW-0808">Transferase</keyword>
<organism evidence="11">
    <name type="scientific">marine metagenome</name>
    <dbReference type="NCBI Taxonomy" id="408172"/>
    <lineage>
        <taxon>unclassified sequences</taxon>
        <taxon>metagenomes</taxon>
        <taxon>ecological metagenomes</taxon>
    </lineage>
</organism>
<dbReference type="EC" id="2.7.1.130" evidence="2"/>
<keyword evidence="6" id="KW-0547">Nucleotide-binding</keyword>
<evidence type="ECO:0000256" key="6">
    <source>
        <dbReference type="ARBA" id="ARBA00022741"/>
    </source>
</evidence>
<dbReference type="AlphaFoldDB" id="A0A382AQ40"/>
<keyword evidence="3" id="KW-0444">Lipid biosynthesis</keyword>
<evidence type="ECO:0000256" key="9">
    <source>
        <dbReference type="ARBA" id="ARBA00023098"/>
    </source>
</evidence>
<reference evidence="11" key="1">
    <citation type="submission" date="2018-05" db="EMBL/GenBank/DDBJ databases">
        <authorList>
            <person name="Lanie J.A."/>
            <person name="Ng W.-L."/>
            <person name="Kazmierczak K.M."/>
            <person name="Andrzejewski T.M."/>
            <person name="Davidsen T.M."/>
            <person name="Wayne K.J."/>
            <person name="Tettelin H."/>
            <person name="Glass J.I."/>
            <person name="Rusch D."/>
            <person name="Podicherti R."/>
            <person name="Tsui H.-C.T."/>
            <person name="Winkler M.E."/>
        </authorList>
    </citation>
    <scope>NUCLEOTIDE SEQUENCE</scope>
</reference>
<dbReference type="Pfam" id="PF02606">
    <property type="entry name" value="LpxK"/>
    <property type="match status" value="1"/>
</dbReference>
<comment type="pathway">
    <text evidence="1">Glycolipid biosynthesis; lipid IV(A) biosynthesis; lipid IV(A) from (3R)-3-hydroxytetradecanoyl-[acyl-carrier-protein] and UDP-N-acetyl-alpha-D-glucosamine: step 6/6.</text>
</comment>
<dbReference type="EMBL" id="UINC01026201">
    <property type="protein sequence ID" value="SVB03222.1"/>
    <property type="molecule type" value="Genomic_DNA"/>
</dbReference>
<dbReference type="GO" id="GO:0009245">
    <property type="term" value="P:lipid A biosynthetic process"/>
    <property type="evidence" value="ECO:0007669"/>
    <property type="project" value="UniProtKB-KW"/>
</dbReference>
<dbReference type="SUPFAM" id="SSF52540">
    <property type="entry name" value="P-loop containing nucleoside triphosphate hydrolases"/>
    <property type="match status" value="1"/>
</dbReference>
<dbReference type="GO" id="GO:0009029">
    <property type="term" value="F:lipid-A 4'-kinase activity"/>
    <property type="evidence" value="ECO:0007669"/>
    <property type="project" value="UniProtKB-EC"/>
</dbReference>
<dbReference type="GO" id="GO:0009244">
    <property type="term" value="P:lipopolysaccharide core region biosynthetic process"/>
    <property type="evidence" value="ECO:0007669"/>
    <property type="project" value="TreeGrafter"/>
</dbReference>
<dbReference type="GO" id="GO:0005524">
    <property type="term" value="F:ATP binding"/>
    <property type="evidence" value="ECO:0007669"/>
    <property type="project" value="UniProtKB-KW"/>
</dbReference>
<dbReference type="Gene3D" id="3.40.50.300">
    <property type="entry name" value="P-loop containing nucleotide triphosphate hydrolases"/>
    <property type="match status" value="1"/>
</dbReference>
<evidence type="ECO:0000256" key="8">
    <source>
        <dbReference type="ARBA" id="ARBA00022840"/>
    </source>
</evidence>
<keyword evidence="4" id="KW-0441">Lipid A biosynthesis</keyword>
<evidence type="ECO:0000256" key="10">
    <source>
        <dbReference type="SAM" id="Phobius"/>
    </source>
</evidence>
<dbReference type="GO" id="GO:0005886">
    <property type="term" value="C:plasma membrane"/>
    <property type="evidence" value="ECO:0007669"/>
    <property type="project" value="TreeGrafter"/>
</dbReference>
<keyword evidence="7" id="KW-0418">Kinase</keyword>
<dbReference type="PANTHER" id="PTHR42724:SF1">
    <property type="entry name" value="TETRAACYLDISACCHARIDE 4'-KINASE, MITOCHONDRIAL-RELATED"/>
    <property type="match status" value="1"/>
</dbReference>
<sequence length="240" mass="26673">MLRIYAILTGQSAGVISSVFRIILIPLSWVYGLAVMARHYFYDRKILTSLNLDCGVISVGNIVAGGAGKTPIVIWLAKHFRNSGYRVAIILRGYKRKAKSETGIVSDGTKTLLSLEESGDEAFMIALELPEIPVLVSKNRYKAGIEAIRKWKTQVIILDDGFQHQQLKRDLDIVVIDSKRPFGNGQILPAGILREPKQSLQRADLLLLTHTNSASNLSQTRSKIETIAGQKTIFESQYHP</sequence>
<dbReference type="CDD" id="cd01983">
    <property type="entry name" value="SIMIBI"/>
    <property type="match status" value="1"/>
</dbReference>
<keyword evidence="10" id="KW-0472">Membrane</keyword>
<keyword evidence="10" id="KW-1133">Transmembrane helix</keyword>
<keyword evidence="10" id="KW-0812">Transmembrane</keyword>
<evidence type="ECO:0000313" key="11">
    <source>
        <dbReference type="EMBL" id="SVB03222.1"/>
    </source>
</evidence>
<keyword evidence="9" id="KW-0443">Lipid metabolism</keyword>
<evidence type="ECO:0000256" key="5">
    <source>
        <dbReference type="ARBA" id="ARBA00022679"/>
    </source>
</evidence>
<feature type="transmembrane region" description="Helical" evidence="10">
    <location>
        <begin position="20"/>
        <end position="41"/>
    </location>
</feature>
<proteinExistence type="predicted"/>
<gene>
    <name evidence="11" type="ORF">METZ01_LOCUS156076</name>
</gene>
<keyword evidence="8" id="KW-0067">ATP-binding</keyword>
<dbReference type="NCBIfam" id="TIGR00682">
    <property type="entry name" value="lpxK"/>
    <property type="match status" value="1"/>
</dbReference>
<evidence type="ECO:0000256" key="2">
    <source>
        <dbReference type="ARBA" id="ARBA00012071"/>
    </source>
</evidence>
<dbReference type="PANTHER" id="PTHR42724">
    <property type="entry name" value="TETRAACYLDISACCHARIDE 4'-KINASE"/>
    <property type="match status" value="1"/>
</dbReference>
<evidence type="ECO:0000256" key="4">
    <source>
        <dbReference type="ARBA" id="ARBA00022556"/>
    </source>
</evidence>
<dbReference type="InterPro" id="IPR003758">
    <property type="entry name" value="LpxK"/>
</dbReference>
<dbReference type="InterPro" id="IPR027417">
    <property type="entry name" value="P-loop_NTPase"/>
</dbReference>
<evidence type="ECO:0000256" key="3">
    <source>
        <dbReference type="ARBA" id="ARBA00022516"/>
    </source>
</evidence>
<accession>A0A382AQ40</accession>
<name>A0A382AQ40_9ZZZZ</name>